<keyword evidence="1" id="KW-0732">Signal</keyword>
<feature type="signal peptide" evidence="1">
    <location>
        <begin position="1"/>
        <end position="19"/>
    </location>
</feature>
<dbReference type="EMBL" id="JAAEAA010000002">
    <property type="protein sequence ID" value="NDK54705.1"/>
    <property type="molecule type" value="Genomic_DNA"/>
</dbReference>
<feature type="chain" id="PRO_5025686400" description="S9 family peptidase" evidence="1">
    <location>
        <begin position="20"/>
        <end position="482"/>
    </location>
</feature>
<evidence type="ECO:0000256" key="1">
    <source>
        <dbReference type="SAM" id="SignalP"/>
    </source>
</evidence>
<protein>
    <recommendedName>
        <fullName evidence="4">S9 family peptidase</fullName>
    </recommendedName>
</protein>
<keyword evidence="3" id="KW-1185">Reference proteome</keyword>
<evidence type="ECO:0000313" key="2">
    <source>
        <dbReference type="EMBL" id="NDK54705.1"/>
    </source>
</evidence>
<evidence type="ECO:0000313" key="3">
    <source>
        <dbReference type="Proteomes" id="UP000478546"/>
    </source>
</evidence>
<gene>
    <name evidence="2" type="ORF">GWO68_02135</name>
</gene>
<proteinExistence type="predicted"/>
<dbReference type="Proteomes" id="UP000478546">
    <property type="component" value="Unassembled WGS sequence"/>
</dbReference>
<reference evidence="2 3" key="1">
    <citation type="submission" date="2020-01" db="EMBL/GenBank/DDBJ databases">
        <authorList>
            <person name="Kim M.K."/>
        </authorList>
    </citation>
    <scope>NUCLEOTIDE SEQUENCE [LARGE SCALE GENOMIC DNA]</scope>
    <source>
        <strain evidence="2 3">BT213</strain>
    </source>
</reference>
<organism evidence="2 3">
    <name type="scientific">Pontibacter fetidus</name>
    <dbReference type="NCBI Taxonomy" id="2700082"/>
    <lineage>
        <taxon>Bacteria</taxon>
        <taxon>Pseudomonadati</taxon>
        <taxon>Bacteroidota</taxon>
        <taxon>Cytophagia</taxon>
        <taxon>Cytophagales</taxon>
        <taxon>Hymenobacteraceae</taxon>
        <taxon>Pontibacter</taxon>
    </lineage>
</organism>
<sequence>MKNLYFLIAFCLFAITSFGQSRTKGTMPFEYHPNVSEDRYNQRITTKTIPTGAEEFVILSRKPNGNYAVEKYMAGLKKKWGATIPLTTEQTVYGFYTNPTAAIVVAHTKTGATQQLHGYIIDLASGTLKDKQLLMESPVSNREPGIAFSQDGSKLLVFNYQADSNYKIRSVKGVLYDAKLEKVTDTNYNLNDVRDILSVDIHVSNSGEQYLSLISDNMNRLTVRQYNMKDPKAKVMSVLVGGMYGGKKVYIMDSRFKLMADNQLYGAVITAEEASGLYYSLKAVRFNFEADDMVFAEEFKFTPDYLAKINALNKTDQNKPKRFEDIYISDLLQTTDNKLLILTEKKYTTGGKNAPYFAKEMLLFAYDEYMNSAWTSVLMKHQQAPAEDVFSGISYSAYLNGNTLSLLTLEELEGKYDLYLRQIDTKTGQTTEPKGVRLNVANDKELAYVKDFTSWLTERDVTVVVRPKKREAGLRLHHIQLK</sequence>
<accession>A0A6B2GV58</accession>
<dbReference type="RefSeq" id="WP_162344751.1">
    <property type="nucleotide sequence ID" value="NZ_JAAEAA010000002.1"/>
</dbReference>
<comment type="caution">
    <text evidence="2">The sequence shown here is derived from an EMBL/GenBank/DDBJ whole genome shotgun (WGS) entry which is preliminary data.</text>
</comment>
<name>A0A6B2GV58_9BACT</name>
<dbReference type="AlphaFoldDB" id="A0A6B2GV58"/>
<evidence type="ECO:0008006" key="4">
    <source>
        <dbReference type="Google" id="ProtNLM"/>
    </source>
</evidence>